<feature type="compositionally biased region" description="Polar residues" evidence="1">
    <location>
        <begin position="7"/>
        <end position="16"/>
    </location>
</feature>
<dbReference type="OrthoDB" id="3545359at2759"/>
<feature type="region of interest" description="Disordered" evidence="1">
    <location>
        <begin position="1"/>
        <end position="34"/>
    </location>
</feature>
<gene>
    <name evidence="2" type="ORF">SCLTRI_LOCUS5364</name>
</gene>
<protein>
    <submittedName>
        <fullName evidence="2">86a29238-5ff1-4730-b89d-885471cef57b-CDS</fullName>
    </submittedName>
</protein>
<proteinExistence type="predicted"/>
<accession>A0A8H2ZT59</accession>
<feature type="region of interest" description="Disordered" evidence="1">
    <location>
        <begin position="169"/>
        <end position="206"/>
    </location>
</feature>
<organism evidence="2 3">
    <name type="scientific">Sclerotinia trifoliorum</name>
    <dbReference type="NCBI Taxonomy" id="28548"/>
    <lineage>
        <taxon>Eukaryota</taxon>
        <taxon>Fungi</taxon>
        <taxon>Dikarya</taxon>
        <taxon>Ascomycota</taxon>
        <taxon>Pezizomycotina</taxon>
        <taxon>Leotiomycetes</taxon>
        <taxon>Helotiales</taxon>
        <taxon>Sclerotiniaceae</taxon>
        <taxon>Sclerotinia</taxon>
    </lineage>
</organism>
<evidence type="ECO:0000313" key="3">
    <source>
        <dbReference type="Proteomes" id="UP000624404"/>
    </source>
</evidence>
<sequence>MDDHLSGSDSKISGTHSETKVATPESLTPSTTPCPIVLPGVEKLFSQIDGSSKMSSPVPKSAPLTQDKAIQTSDTQLGNPFFIPNLTQAGDGINTPYMDSDFGSLINLHPSLNLFDGNTFPDFSKMRFNTPLAGGGIYEPGSDIAHLSPAQNAGNQATDPSAVHIFSSEPRSDTHQMLPLPPFSSTKEASSGLGHKPTTSHDHDAQETNIGGKYVANPVQNGKPWSSIYGVLKQAAGSKPSFATTGPSSTASESKLSSASVKYPSSRPTKPKSPLIRTSIKAPKPSRRQYERHGIPDIDSPPTTKPRHPTPPLTPIPYFPPVSQPPQSIDPSLVGRAPQSCPTSSTATPNRRVSPFQENPPQKTSVPAVLSRKRPISPPIRPAKRIHRKKISSRSHESERK</sequence>
<name>A0A8H2ZT59_9HELO</name>
<evidence type="ECO:0000256" key="1">
    <source>
        <dbReference type="SAM" id="MobiDB-lite"/>
    </source>
</evidence>
<dbReference type="Proteomes" id="UP000624404">
    <property type="component" value="Unassembled WGS sequence"/>
</dbReference>
<feature type="compositionally biased region" description="Polar residues" evidence="1">
    <location>
        <begin position="340"/>
        <end position="365"/>
    </location>
</feature>
<feature type="region of interest" description="Disordered" evidence="1">
    <location>
        <begin position="238"/>
        <end position="401"/>
    </location>
</feature>
<evidence type="ECO:0000313" key="2">
    <source>
        <dbReference type="EMBL" id="CAD6445575.1"/>
    </source>
</evidence>
<keyword evidence="3" id="KW-1185">Reference proteome</keyword>
<comment type="caution">
    <text evidence="2">The sequence shown here is derived from an EMBL/GenBank/DDBJ whole genome shotgun (WGS) entry which is preliminary data.</text>
</comment>
<dbReference type="AlphaFoldDB" id="A0A8H2ZT59"/>
<feature type="compositionally biased region" description="Pro residues" evidence="1">
    <location>
        <begin position="309"/>
        <end position="324"/>
    </location>
</feature>
<reference evidence="2" key="1">
    <citation type="submission" date="2020-10" db="EMBL/GenBank/DDBJ databases">
        <authorList>
            <person name="Kusch S."/>
        </authorList>
    </citation>
    <scope>NUCLEOTIDE SEQUENCE</scope>
    <source>
        <strain evidence="2">SwB9</strain>
    </source>
</reference>
<dbReference type="EMBL" id="CAJHIA010000016">
    <property type="protein sequence ID" value="CAD6445575.1"/>
    <property type="molecule type" value="Genomic_DNA"/>
</dbReference>
<feature type="compositionally biased region" description="Basic residues" evidence="1">
    <location>
        <begin position="382"/>
        <end position="393"/>
    </location>
</feature>
<feature type="compositionally biased region" description="Low complexity" evidence="1">
    <location>
        <begin position="248"/>
        <end position="260"/>
    </location>
</feature>